<dbReference type="PANTHER" id="PTHR43559:SF1">
    <property type="entry name" value="HYDROLASE"/>
    <property type="match status" value="1"/>
</dbReference>
<reference evidence="3" key="1">
    <citation type="journal article" date="2002" name="DNA Res.">
        <title>Complete genomic sequence of nitrogen-fixing symbiotic bacterium Bradyrhizobium japonicum USDA110.</title>
        <authorList>
            <person name="Kaneko T."/>
            <person name="Nakamura Y."/>
            <person name="Sato S."/>
            <person name="Minamisawa K."/>
            <person name="Uchiumi T."/>
            <person name="Sasamoto S."/>
            <person name="Watanabe A."/>
            <person name="Idesawa K."/>
            <person name="Iriguchi M."/>
            <person name="Kawashima K."/>
            <person name="Kohara M."/>
            <person name="Matsumoto M."/>
            <person name="Shimpo S."/>
            <person name="Tsuruoka H."/>
            <person name="Wada T."/>
            <person name="Yamada M."/>
            <person name="Tabata S."/>
        </authorList>
    </citation>
    <scope>NUCLEOTIDE SEQUENCE [LARGE SCALE GENOMIC DNA]</scope>
    <source>
        <strain evidence="3">JCM 10833 / BCRC 13528 / IAM 13628 / NBRC 14792 / USDA 110</strain>
    </source>
</reference>
<name>Q89ME1_BRADU</name>
<evidence type="ECO:0000313" key="3">
    <source>
        <dbReference type="Proteomes" id="UP000002526"/>
    </source>
</evidence>
<protein>
    <submittedName>
        <fullName evidence="2">Bll4252 protein</fullName>
    </submittedName>
</protein>
<dbReference type="EnsemblBacteria" id="BAC49517">
    <property type="protein sequence ID" value="BAC49517"/>
    <property type="gene ID" value="BAC49517"/>
</dbReference>
<dbReference type="InParanoid" id="Q89ME1"/>
<dbReference type="Gene3D" id="3.40.50.850">
    <property type="entry name" value="Isochorismatase-like"/>
    <property type="match status" value="1"/>
</dbReference>
<keyword evidence="3" id="KW-1185">Reference proteome</keyword>
<dbReference type="EMBL" id="BA000040">
    <property type="protein sequence ID" value="BAC49517.1"/>
    <property type="molecule type" value="Genomic_DNA"/>
</dbReference>
<dbReference type="Pfam" id="PF00857">
    <property type="entry name" value="Isochorismatase"/>
    <property type="match status" value="1"/>
</dbReference>
<dbReference type="KEGG" id="bja:bll4252"/>
<dbReference type="STRING" id="224911.AAV28_18325"/>
<accession>Q89ME1</accession>
<dbReference type="PATRIC" id="fig|224911.5.peg.4278"/>
<organism evidence="2 3">
    <name type="scientific">Bradyrhizobium diazoefficiens (strain JCM 10833 / BCRC 13528 / IAM 13628 / NBRC 14792 / USDA 110)</name>
    <dbReference type="NCBI Taxonomy" id="224911"/>
    <lineage>
        <taxon>Bacteria</taxon>
        <taxon>Pseudomonadati</taxon>
        <taxon>Pseudomonadota</taxon>
        <taxon>Alphaproteobacteria</taxon>
        <taxon>Hyphomicrobiales</taxon>
        <taxon>Nitrobacteraceae</taxon>
        <taxon>Bradyrhizobium</taxon>
    </lineage>
</organism>
<evidence type="ECO:0000259" key="1">
    <source>
        <dbReference type="Pfam" id="PF00857"/>
    </source>
</evidence>
<dbReference type="HOGENOM" id="CLU_066901_1_0_5"/>
<dbReference type="InterPro" id="IPR053152">
    <property type="entry name" value="Hydrolase_YcaC-like"/>
</dbReference>
<sequence>MQSNCSRTARPVHIRCPTAVCSTNLGPPRTQQRNSESEVQVMSDSKTLLQPSDCALLLIDQQAGLAFGVGSIDRQALLNNTIALARTAKVFGLPIVASTSASKVYSGPLMAAIREVLPDIHPIERRNMNLWEDDAARTAVLQTGKRRLIVSGLLTEACVSFLVLSALQEGFDVFVVGDACGGLTPVSHDLALRRMSDAGAHMTSWIQVLLEFQRDWTRRETYDGARSIVETHGGGYGIGLAYARDMIHPSP</sequence>
<dbReference type="AlphaFoldDB" id="Q89ME1"/>
<feature type="domain" description="Isochorismatase-like" evidence="1">
    <location>
        <begin position="54"/>
        <end position="206"/>
    </location>
</feature>
<dbReference type="PhylomeDB" id="Q89ME1"/>
<dbReference type="FunCoup" id="Q89ME1">
    <property type="interactions" value="429"/>
</dbReference>
<dbReference type="CDD" id="cd01012">
    <property type="entry name" value="YcaC_related"/>
    <property type="match status" value="1"/>
</dbReference>
<dbReference type="PANTHER" id="PTHR43559">
    <property type="entry name" value="HYDROLASE YCAC-RELATED"/>
    <property type="match status" value="1"/>
</dbReference>
<dbReference type="InterPro" id="IPR036380">
    <property type="entry name" value="Isochorismatase-like_sf"/>
</dbReference>
<dbReference type="Proteomes" id="UP000002526">
    <property type="component" value="Chromosome"/>
</dbReference>
<dbReference type="InterPro" id="IPR000868">
    <property type="entry name" value="Isochorismatase-like_dom"/>
</dbReference>
<dbReference type="eggNOG" id="COG1335">
    <property type="taxonomic scope" value="Bacteria"/>
</dbReference>
<dbReference type="OrthoDB" id="9789777at2"/>
<gene>
    <name evidence="2" type="ordered locus">bll4252</name>
</gene>
<proteinExistence type="predicted"/>
<evidence type="ECO:0000313" key="2">
    <source>
        <dbReference type="EMBL" id="BAC49517.1"/>
    </source>
</evidence>
<dbReference type="SUPFAM" id="SSF52499">
    <property type="entry name" value="Isochorismatase-like hydrolases"/>
    <property type="match status" value="1"/>
</dbReference>